<feature type="transmembrane region" description="Helical" evidence="5">
    <location>
        <begin position="189"/>
        <end position="211"/>
    </location>
</feature>
<evidence type="ECO:0000313" key="7">
    <source>
        <dbReference type="Proteomes" id="UP001296104"/>
    </source>
</evidence>
<dbReference type="Gene3D" id="1.20.1280.290">
    <property type="match status" value="1"/>
</dbReference>
<reference evidence="6" key="1">
    <citation type="submission" date="2023-11" db="EMBL/GenBank/DDBJ databases">
        <authorList>
            <person name="Alioto T."/>
            <person name="Alioto T."/>
            <person name="Gomez Garrido J."/>
        </authorList>
    </citation>
    <scope>NUCLEOTIDE SEQUENCE</scope>
</reference>
<organism evidence="6 7">
    <name type="scientific">Lecanosticta acicola</name>
    <dbReference type="NCBI Taxonomy" id="111012"/>
    <lineage>
        <taxon>Eukaryota</taxon>
        <taxon>Fungi</taxon>
        <taxon>Dikarya</taxon>
        <taxon>Ascomycota</taxon>
        <taxon>Pezizomycotina</taxon>
        <taxon>Dothideomycetes</taxon>
        <taxon>Dothideomycetidae</taxon>
        <taxon>Mycosphaerellales</taxon>
        <taxon>Mycosphaerellaceae</taxon>
        <taxon>Lecanosticta</taxon>
    </lineage>
</organism>
<accession>A0AAI9E909</accession>
<dbReference type="GO" id="GO:0016020">
    <property type="term" value="C:membrane"/>
    <property type="evidence" value="ECO:0007669"/>
    <property type="project" value="UniProtKB-SubCell"/>
</dbReference>
<evidence type="ECO:0000313" key="6">
    <source>
        <dbReference type="EMBL" id="CAK3928949.1"/>
    </source>
</evidence>
<feature type="transmembrane region" description="Helical" evidence="5">
    <location>
        <begin position="129"/>
        <end position="153"/>
    </location>
</feature>
<proteinExistence type="predicted"/>
<dbReference type="InterPro" id="IPR006603">
    <property type="entry name" value="PQ-loop_rpt"/>
</dbReference>
<dbReference type="SMART" id="SM00679">
    <property type="entry name" value="CTNS"/>
    <property type="match status" value="2"/>
</dbReference>
<feature type="transmembrane region" description="Helical" evidence="5">
    <location>
        <begin position="56"/>
        <end position="74"/>
    </location>
</feature>
<protein>
    <submittedName>
        <fullName evidence="6">Pq loop repeat</fullName>
    </submittedName>
</protein>
<name>A0AAI9E909_9PEZI</name>
<dbReference type="EMBL" id="CAVMBE010000013">
    <property type="protein sequence ID" value="CAK3928949.1"/>
    <property type="molecule type" value="Genomic_DNA"/>
</dbReference>
<keyword evidence="3 5" id="KW-1133">Transmembrane helix</keyword>
<dbReference type="AlphaFoldDB" id="A0AAI9E909"/>
<dbReference type="Proteomes" id="UP001296104">
    <property type="component" value="Unassembled WGS sequence"/>
</dbReference>
<feature type="transmembrane region" description="Helical" evidence="5">
    <location>
        <begin position="159"/>
        <end position="177"/>
    </location>
</feature>
<evidence type="ECO:0000256" key="1">
    <source>
        <dbReference type="ARBA" id="ARBA00004141"/>
    </source>
</evidence>
<evidence type="ECO:0000256" key="2">
    <source>
        <dbReference type="ARBA" id="ARBA00022692"/>
    </source>
</evidence>
<keyword evidence="2 5" id="KW-0812">Transmembrane</keyword>
<feature type="transmembrane region" description="Helical" evidence="5">
    <location>
        <begin position="223"/>
        <end position="245"/>
    </location>
</feature>
<dbReference type="Pfam" id="PF04193">
    <property type="entry name" value="PQ-loop"/>
    <property type="match status" value="2"/>
</dbReference>
<evidence type="ECO:0000256" key="5">
    <source>
        <dbReference type="SAM" id="Phobius"/>
    </source>
</evidence>
<comment type="caution">
    <text evidence="6">The sequence shown here is derived from an EMBL/GenBank/DDBJ whole genome shotgun (WGS) entry which is preliminary data.</text>
</comment>
<keyword evidence="4 5" id="KW-0472">Membrane</keyword>
<evidence type="ECO:0000256" key="3">
    <source>
        <dbReference type="ARBA" id="ARBA00022989"/>
    </source>
</evidence>
<sequence>METFNARSEHCRPLEHPGIFTTTLAALLVVGILVSYLPQHAKIIQRRTSEGLSPYWVLLGGLSSIAAIGNILTLPTSRSDMACCKELSPGACTAALLGVAQIGIQWTSFMLLVMLYLAFSDPAKHREPLVVGFCIFVSVFFVAIISIALVFRFPKHTQIWADILGTIAGVLAAIQYLPQIYYTWKLKDLKSLSVTTLVIQAPGAFVFALSLGLRVGVAGWSTWLVYLVTGALQFVLLGMAINWWLMERNPAKITVEDSNANGDQQPEAVADERTALIGSRPRSAS</sequence>
<keyword evidence="7" id="KW-1185">Reference proteome</keyword>
<feature type="transmembrane region" description="Helical" evidence="5">
    <location>
        <begin position="18"/>
        <end position="36"/>
    </location>
</feature>
<evidence type="ECO:0000256" key="4">
    <source>
        <dbReference type="ARBA" id="ARBA00023136"/>
    </source>
</evidence>
<gene>
    <name evidence="6" type="ORF">LECACI_7A002900</name>
</gene>
<comment type="subcellular location">
    <subcellularLocation>
        <location evidence="1">Membrane</location>
        <topology evidence="1">Multi-pass membrane protein</topology>
    </subcellularLocation>
</comment>
<feature type="transmembrane region" description="Helical" evidence="5">
    <location>
        <begin position="94"/>
        <end position="117"/>
    </location>
</feature>